<dbReference type="InterPro" id="IPR012132">
    <property type="entry name" value="GMC_OxRdtase"/>
</dbReference>
<dbReference type="SMR" id="B4MTA2"/>
<feature type="binding site" evidence="5">
    <location>
        <begin position="67"/>
        <end position="68"/>
    </location>
    <ligand>
        <name>FAD</name>
        <dbReference type="ChEBI" id="CHEBI:57692"/>
    </ligand>
</feature>
<evidence type="ECO:0000256" key="3">
    <source>
        <dbReference type="ARBA" id="ARBA00022630"/>
    </source>
</evidence>
<accession>B4MTA2</accession>
<keyword evidence="8" id="KW-1185">Reference proteome</keyword>
<dbReference type="PANTHER" id="PTHR11552:SF147">
    <property type="entry name" value="CHOLINE DEHYDROGENASE, MITOCHONDRIAL"/>
    <property type="match status" value="1"/>
</dbReference>
<dbReference type="Pfam" id="PF00732">
    <property type="entry name" value="GMC_oxred_N"/>
    <property type="match status" value="1"/>
</dbReference>
<dbReference type="Gene3D" id="3.50.50.60">
    <property type="entry name" value="FAD/NAD(P)-binding domain"/>
    <property type="match status" value="1"/>
</dbReference>
<dbReference type="InterPro" id="IPR007867">
    <property type="entry name" value="GMC_OxRtase_C"/>
</dbReference>
<dbReference type="OMA" id="FHDHLHM"/>
<evidence type="ECO:0000256" key="2">
    <source>
        <dbReference type="ARBA" id="ARBA00010790"/>
    </source>
</evidence>
<dbReference type="SUPFAM" id="SSF51905">
    <property type="entry name" value="FAD/NAD(P)-binding domain"/>
    <property type="match status" value="1"/>
</dbReference>
<dbReference type="PIRSF" id="PIRSF000137">
    <property type="entry name" value="Alcohol_oxidase"/>
    <property type="match status" value="1"/>
</dbReference>
<evidence type="ECO:0000256" key="1">
    <source>
        <dbReference type="ARBA" id="ARBA00001974"/>
    </source>
</evidence>
<dbReference type="Pfam" id="PF05199">
    <property type="entry name" value="GMC_oxred_C"/>
    <property type="match status" value="1"/>
</dbReference>
<dbReference type="GO" id="GO:0016614">
    <property type="term" value="F:oxidoreductase activity, acting on CH-OH group of donors"/>
    <property type="evidence" value="ECO:0007669"/>
    <property type="project" value="InterPro"/>
</dbReference>
<dbReference type="InParanoid" id="B4MTA2"/>
<dbReference type="InterPro" id="IPR036188">
    <property type="entry name" value="FAD/NAD-bd_sf"/>
</dbReference>
<evidence type="ECO:0000313" key="8">
    <source>
        <dbReference type="Proteomes" id="UP000007798"/>
    </source>
</evidence>
<protein>
    <recommendedName>
        <fullName evidence="6">Glucose-methanol-choline oxidoreductase N-terminal domain-containing protein</fullName>
    </recommendedName>
</protein>
<dbReference type="Gene3D" id="3.30.560.10">
    <property type="entry name" value="Glucose Oxidase, domain 3"/>
    <property type="match status" value="1"/>
</dbReference>
<name>B4MTA2_DROWI</name>
<dbReference type="AlphaFoldDB" id="B4MTA2"/>
<dbReference type="OrthoDB" id="269227at2759"/>
<dbReference type="SUPFAM" id="SSF54373">
    <property type="entry name" value="FAD-linked reductases, C-terminal domain"/>
    <property type="match status" value="1"/>
</dbReference>
<dbReference type="STRING" id="7260.B4MTA2"/>
<evidence type="ECO:0000256" key="5">
    <source>
        <dbReference type="PIRSR" id="PIRSR000137-2"/>
    </source>
</evidence>
<dbReference type="PhylomeDB" id="B4MTA2"/>
<reference evidence="7 8" key="1">
    <citation type="journal article" date="2007" name="Nature">
        <title>Evolution of genes and genomes on the Drosophila phylogeny.</title>
        <authorList>
            <consortium name="Drosophila 12 Genomes Consortium"/>
            <person name="Clark A.G."/>
            <person name="Eisen M.B."/>
            <person name="Smith D.R."/>
            <person name="Bergman C.M."/>
            <person name="Oliver B."/>
            <person name="Markow T.A."/>
            <person name="Kaufman T.C."/>
            <person name="Kellis M."/>
            <person name="Gelbart W."/>
            <person name="Iyer V.N."/>
            <person name="Pollard D.A."/>
            <person name="Sackton T.B."/>
            <person name="Larracuente A.M."/>
            <person name="Singh N.D."/>
            <person name="Abad J.P."/>
            <person name="Abt D.N."/>
            <person name="Adryan B."/>
            <person name="Aguade M."/>
            <person name="Akashi H."/>
            <person name="Anderson W.W."/>
            <person name="Aquadro C.F."/>
            <person name="Ardell D.H."/>
            <person name="Arguello R."/>
            <person name="Artieri C.G."/>
            <person name="Barbash D.A."/>
            <person name="Barker D."/>
            <person name="Barsanti P."/>
            <person name="Batterham P."/>
            <person name="Batzoglou S."/>
            <person name="Begun D."/>
            <person name="Bhutkar A."/>
            <person name="Blanco E."/>
            <person name="Bosak S.A."/>
            <person name="Bradley R.K."/>
            <person name="Brand A.D."/>
            <person name="Brent M.R."/>
            <person name="Brooks A.N."/>
            <person name="Brown R.H."/>
            <person name="Butlin R.K."/>
            <person name="Caggese C."/>
            <person name="Calvi B.R."/>
            <person name="Bernardo de Carvalho A."/>
            <person name="Caspi A."/>
            <person name="Castrezana S."/>
            <person name="Celniker S.E."/>
            <person name="Chang J.L."/>
            <person name="Chapple C."/>
            <person name="Chatterji S."/>
            <person name="Chinwalla A."/>
            <person name="Civetta A."/>
            <person name="Clifton S.W."/>
            <person name="Comeron J.M."/>
            <person name="Costello J.C."/>
            <person name="Coyne J.A."/>
            <person name="Daub J."/>
            <person name="David R.G."/>
            <person name="Delcher A.L."/>
            <person name="Delehaunty K."/>
            <person name="Do C.B."/>
            <person name="Ebling H."/>
            <person name="Edwards K."/>
            <person name="Eickbush T."/>
            <person name="Evans J.D."/>
            <person name="Filipski A."/>
            <person name="Findeiss S."/>
            <person name="Freyhult E."/>
            <person name="Fulton L."/>
            <person name="Fulton R."/>
            <person name="Garcia A.C."/>
            <person name="Gardiner A."/>
            <person name="Garfield D.A."/>
            <person name="Garvin B.E."/>
            <person name="Gibson G."/>
            <person name="Gilbert D."/>
            <person name="Gnerre S."/>
            <person name="Godfrey J."/>
            <person name="Good R."/>
            <person name="Gotea V."/>
            <person name="Gravely B."/>
            <person name="Greenberg A.J."/>
            <person name="Griffiths-Jones S."/>
            <person name="Gross S."/>
            <person name="Guigo R."/>
            <person name="Gustafson E.A."/>
            <person name="Haerty W."/>
            <person name="Hahn M.W."/>
            <person name="Halligan D.L."/>
            <person name="Halpern A.L."/>
            <person name="Halter G.M."/>
            <person name="Han M.V."/>
            <person name="Heger A."/>
            <person name="Hillier L."/>
            <person name="Hinrichs A.S."/>
            <person name="Holmes I."/>
            <person name="Hoskins R.A."/>
            <person name="Hubisz M.J."/>
            <person name="Hultmark D."/>
            <person name="Huntley M.A."/>
            <person name="Jaffe D.B."/>
            <person name="Jagadeeshan S."/>
            <person name="Jeck W.R."/>
            <person name="Johnson J."/>
            <person name="Jones C.D."/>
            <person name="Jordan W.C."/>
            <person name="Karpen G.H."/>
            <person name="Kataoka E."/>
            <person name="Keightley P.D."/>
            <person name="Kheradpour P."/>
            <person name="Kirkness E.F."/>
            <person name="Koerich L.B."/>
            <person name="Kristiansen K."/>
            <person name="Kudrna D."/>
            <person name="Kulathinal R.J."/>
            <person name="Kumar S."/>
            <person name="Kwok R."/>
            <person name="Lander E."/>
            <person name="Langley C.H."/>
            <person name="Lapoint R."/>
            <person name="Lazzaro B.P."/>
            <person name="Lee S.J."/>
            <person name="Levesque L."/>
            <person name="Li R."/>
            <person name="Lin C.F."/>
            <person name="Lin M.F."/>
            <person name="Lindblad-Toh K."/>
            <person name="Llopart A."/>
            <person name="Long M."/>
            <person name="Low L."/>
            <person name="Lozovsky E."/>
            <person name="Lu J."/>
            <person name="Luo M."/>
            <person name="Machado C.A."/>
            <person name="Makalowski W."/>
            <person name="Marzo M."/>
            <person name="Matsuda M."/>
            <person name="Matzkin L."/>
            <person name="McAllister B."/>
            <person name="McBride C.S."/>
            <person name="McKernan B."/>
            <person name="McKernan K."/>
            <person name="Mendez-Lago M."/>
            <person name="Minx P."/>
            <person name="Mollenhauer M.U."/>
            <person name="Montooth K."/>
            <person name="Mount S.M."/>
            <person name="Mu X."/>
            <person name="Myers E."/>
            <person name="Negre B."/>
            <person name="Newfeld S."/>
            <person name="Nielsen R."/>
            <person name="Noor M.A."/>
            <person name="O'Grady P."/>
            <person name="Pachter L."/>
            <person name="Papaceit M."/>
            <person name="Parisi M.J."/>
            <person name="Parisi M."/>
            <person name="Parts L."/>
            <person name="Pedersen J.S."/>
            <person name="Pesole G."/>
            <person name="Phillippy A.M."/>
            <person name="Ponting C.P."/>
            <person name="Pop M."/>
            <person name="Porcelli D."/>
            <person name="Powell J.R."/>
            <person name="Prohaska S."/>
            <person name="Pruitt K."/>
            <person name="Puig M."/>
            <person name="Quesneville H."/>
            <person name="Ram K.R."/>
            <person name="Rand D."/>
            <person name="Rasmussen M.D."/>
            <person name="Reed L.K."/>
            <person name="Reenan R."/>
            <person name="Reily A."/>
            <person name="Remington K.A."/>
            <person name="Rieger T.T."/>
            <person name="Ritchie M.G."/>
            <person name="Robin C."/>
            <person name="Rogers Y.H."/>
            <person name="Rohde C."/>
            <person name="Rozas J."/>
            <person name="Rubenfield M.J."/>
            <person name="Ruiz A."/>
            <person name="Russo S."/>
            <person name="Salzberg S.L."/>
            <person name="Sanchez-Gracia A."/>
            <person name="Saranga D.J."/>
            <person name="Sato H."/>
            <person name="Schaeffer S.W."/>
            <person name="Schatz M.C."/>
            <person name="Schlenke T."/>
            <person name="Schwartz R."/>
            <person name="Segarra C."/>
            <person name="Singh R.S."/>
            <person name="Sirot L."/>
            <person name="Sirota M."/>
            <person name="Sisneros N.B."/>
            <person name="Smith C.D."/>
            <person name="Smith T.F."/>
            <person name="Spieth J."/>
            <person name="Stage D.E."/>
            <person name="Stark A."/>
            <person name="Stephan W."/>
            <person name="Strausberg R.L."/>
            <person name="Strempel S."/>
            <person name="Sturgill D."/>
            <person name="Sutton G."/>
            <person name="Sutton G.G."/>
            <person name="Tao W."/>
            <person name="Teichmann S."/>
            <person name="Tobari Y.N."/>
            <person name="Tomimura Y."/>
            <person name="Tsolas J.M."/>
            <person name="Valente V.L."/>
            <person name="Venter E."/>
            <person name="Venter J.C."/>
            <person name="Vicario S."/>
            <person name="Vieira F.G."/>
            <person name="Vilella A.J."/>
            <person name="Villasante A."/>
            <person name="Walenz B."/>
            <person name="Wang J."/>
            <person name="Wasserman M."/>
            <person name="Watts T."/>
            <person name="Wilson D."/>
            <person name="Wilson R.K."/>
            <person name="Wing R.A."/>
            <person name="Wolfner M.F."/>
            <person name="Wong A."/>
            <person name="Wong G.K."/>
            <person name="Wu C.I."/>
            <person name="Wu G."/>
            <person name="Yamamoto D."/>
            <person name="Yang H.P."/>
            <person name="Yang S.P."/>
            <person name="Yorke J.A."/>
            <person name="Yoshida K."/>
            <person name="Zdobnov E."/>
            <person name="Zhang P."/>
            <person name="Zhang Y."/>
            <person name="Zimin A.V."/>
            <person name="Baldwin J."/>
            <person name="Abdouelleil A."/>
            <person name="Abdulkadir J."/>
            <person name="Abebe A."/>
            <person name="Abera B."/>
            <person name="Abreu J."/>
            <person name="Acer S.C."/>
            <person name="Aftuck L."/>
            <person name="Alexander A."/>
            <person name="An P."/>
            <person name="Anderson E."/>
            <person name="Anderson S."/>
            <person name="Arachi H."/>
            <person name="Azer M."/>
            <person name="Bachantsang P."/>
            <person name="Barry A."/>
            <person name="Bayul T."/>
            <person name="Berlin A."/>
            <person name="Bessette D."/>
            <person name="Bloom T."/>
            <person name="Blye J."/>
            <person name="Boguslavskiy L."/>
            <person name="Bonnet C."/>
            <person name="Boukhgalter B."/>
            <person name="Bourzgui I."/>
            <person name="Brown A."/>
            <person name="Cahill P."/>
            <person name="Channer S."/>
            <person name="Cheshatsang Y."/>
            <person name="Chuda L."/>
            <person name="Citroen M."/>
            <person name="Collymore A."/>
            <person name="Cooke P."/>
            <person name="Costello M."/>
            <person name="D'Aco K."/>
            <person name="Daza R."/>
            <person name="De Haan G."/>
            <person name="DeGray S."/>
            <person name="DeMaso C."/>
            <person name="Dhargay N."/>
            <person name="Dooley K."/>
            <person name="Dooley E."/>
            <person name="Doricent M."/>
            <person name="Dorje P."/>
            <person name="Dorjee K."/>
            <person name="Dupes A."/>
            <person name="Elong R."/>
            <person name="Falk J."/>
            <person name="Farina A."/>
            <person name="Faro S."/>
            <person name="Ferguson D."/>
            <person name="Fisher S."/>
            <person name="Foley C.D."/>
            <person name="Franke A."/>
            <person name="Friedrich D."/>
            <person name="Gadbois L."/>
            <person name="Gearin G."/>
            <person name="Gearin C.R."/>
            <person name="Giannoukos G."/>
            <person name="Goode T."/>
            <person name="Graham J."/>
            <person name="Grandbois E."/>
            <person name="Grewal S."/>
            <person name="Gyaltsen K."/>
            <person name="Hafez N."/>
            <person name="Hagos B."/>
            <person name="Hall J."/>
            <person name="Henson C."/>
            <person name="Hollinger A."/>
            <person name="Honan T."/>
            <person name="Huard M.D."/>
            <person name="Hughes L."/>
            <person name="Hurhula B."/>
            <person name="Husby M.E."/>
            <person name="Kamat A."/>
            <person name="Kanga B."/>
            <person name="Kashin S."/>
            <person name="Khazanovich D."/>
            <person name="Kisner P."/>
            <person name="Lance K."/>
            <person name="Lara M."/>
            <person name="Lee W."/>
            <person name="Lennon N."/>
            <person name="Letendre F."/>
            <person name="LeVine R."/>
            <person name="Lipovsky A."/>
            <person name="Liu X."/>
            <person name="Liu J."/>
            <person name="Liu S."/>
            <person name="Lokyitsang T."/>
            <person name="Lokyitsang Y."/>
            <person name="Lubonja R."/>
            <person name="Lui A."/>
            <person name="MacDonald P."/>
            <person name="Magnisalis V."/>
            <person name="Maru K."/>
            <person name="Matthews C."/>
            <person name="McCusker W."/>
            <person name="McDonough S."/>
            <person name="Mehta T."/>
            <person name="Meldrim J."/>
            <person name="Meneus L."/>
            <person name="Mihai O."/>
            <person name="Mihalev A."/>
            <person name="Mihova T."/>
            <person name="Mittelman R."/>
            <person name="Mlenga V."/>
            <person name="Montmayeur A."/>
            <person name="Mulrain L."/>
            <person name="Navidi A."/>
            <person name="Naylor J."/>
            <person name="Negash T."/>
            <person name="Nguyen T."/>
            <person name="Nguyen N."/>
            <person name="Nicol R."/>
            <person name="Norbu C."/>
            <person name="Norbu N."/>
            <person name="Novod N."/>
            <person name="O'Neill B."/>
            <person name="Osman S."/>
            <person name="Markiewicz E."/>
            <person name="Oyono O.L."/>
            <person name="Patti C."/>
            <person name="Phunkhang P."/>
            <person name="Pierre F."/>
            <person name="Priest M."/>
            <person name="Raghuraman S."/>
            <person name="Rege F."/>
            <person name="Reyes R."/>
            <person name="Rise C."/>
            <person name="Rogov P."/>
            <person name="Ross K."/>
            <person name="Ryan E."/>
            <person name="Settipalli S."/>
            <person name="Shea T."/>
            <person name="Sherpa N."/>
            <person name="Shi L."/>
            <person name="Shih D."/>
            <person name="Sparrow T."/>
            <person name="Spaulding J."/>
            <person name="Stalker J."/>
            <person name="Stange-Thomann N."/>
            <person name="Stavropoulos S."/>
            <person name="Stone C."/>
            <person name="Strader C."/>
            <person name="Tesfaye S."/>
            <person name="Thomson T."/>
            <person name="Thoulutsang Y."/>
            <person name="Thoulutsang D."/>
            <person name="Topham K."/>
            <person name="Topping I."/>
            <person name="Tsamla T."/>
            <person name="Vassiliev H."/>
            <person name="Vo A."/>
            <person name="Wangchuk T."/>
            <person name="Wangdi T."/>
            <person name="Weiand M."/>
            <person name="Wilkinson J."/>
            <person name="Wilson A."/>
            <person name="Yadav S."/>
            <person name="Young G."/>
            <person name="Yu Q."/>
            <person name="Zembek L."/>
            <person name="Zhong D."/>
            <person name="Zimmer A."/>
            <person name="Zwirko Z."/>
            <person name="Jaffe D.B."/>
            <person name="Alvarez P."/>
            <person name="Brockman W."/>
            <person name="Butler J."/>
            <person name="Chin C."/>
            <person name="Gnerre S."/>
            <person name="Grabherr M."/>
            <person name="Kleber M."/>
            <person name="Mauceli E."/>
            <person name="MacCallum I."/>
        </authorList>
    </citation>
    <scope>NUCLEOTIDE SEQUENCE [LARGE SCALE GENOMIC DNA]</scope>
    <source>
        <strain evidence="8">Tucson 14030-0811.24</strain>
    </source>
</reference>
<evidence type="ECO:0000313" key="7">
    <source>
        <dbReference type="EMBL" id="EDW75341.1"/>
    </source>
</evidence>
<sequence>MEFLSAQCAARSAGPANTLMSLLLSTLITKYCDLSGEQQWPADHGDYLDKTGAFDQDYDFIVVGSGTSGAVVAGRLAEVTNWRILLLEAGGDPPIETQFVAWHMATQFSKWDWQYHTEPNGRACMAMQGGSCHWPRGKMLGGTNGMNAMIYARGTREDFDDWERRGNPGWGYDSVLEHFRKAEDLRSTRTDYTPGDHGVGGPMGINNYVSDNEFRSTIRAGMEEMGYGSAPDFTEGSFIGQMDILGTQDGGRRITTAHSHLRKDTPNLHIVRHAQVKRLNVVESPEKRVESVTFVHREGKEYTVKAKKEVIVSAGAIGTPQILILSGIGPADHLKNLGIPVKANLPVGRNLKDHASLPVIFQIDKSTARKPTEEELVDSMYNLLMGRHSKLLHHEATALTGFINTTSLHGPNPDIQTTNFFSLMQSPELKGYVAATGFNERVAKSILSANQHTNTYITYLLHLKPFSAGYLELQSADYLDAPILQPGYMTDDRDVDTYIRALNIYKNLPETRAFAEREAKLHKIDLKDCNSLEYQSDEYWRCYIRHMTTTVYHPVGTARMGPANDPTSVVDARLRVHGVKGLRVMDASIMPDIVGANTNAACIMIGEKGADMIKEDYSTQQHTEL</sequence>
<dbReference type="PANTHER" id="PTHR11552">
    <property type="entry name" value="GLUCOSE-METHANOL-CHOLINE GMC OXIDOREDUCTASE"/>
    <property type="match status" value="1"/>
</dbReference>
<keyword evidence="7" id="KW-0560">Oxidoreductase</keyword>
<dbReference type="KEGG" id="dwi:6641386"/>
<evidence type="ECO:0000259" key="6">
    <source>
        <dbReference type="PROSITE" id="PS00624"/>
    </source>
</evidence>
<feature type="domain" description="Glucose-methanol-choline oxidoreductase N-terminal" evidence="6">
    <location>
        <begin position="315"/>
        <end position="329"/>
    </location>
</feature>
<organism evidence="7 8">
    <name type="scientific">Drosophila willistoni</name>
    <name type="common">Fruit fly</name>
    <dbReference type="NCBI Taxonomy" id="7260"/>
    <lineage>
        <taxon>Eukaryota</taxon>
        <taxon>Metazoa</taxon>
        <taxon>Ecdysozoa</taxon>
        <taxon>Arthropoda</taxon>
        <taxon>Hexapoda</taxon>
        <taxon>Insecta</taxon>
        <taxon>Pterygota</taxon>
        <taxon>Neoptera</taxon>
        <taxon>Endopterygota</taxon>
        <taxon>Diptera</taxon>
        <taxon>Brachycera</taxon>
        <taxon>Muscomorpha</taxon>
        <taxon>Ephydroidea</taxon>
        <taxon>Drosophilidae</taxon>
        <taxon>Drosophila</taxon>
        <taxon>Sophophora</taxon>
    </lineage>
</organism>
<dbReference type="InterPro" id="IPR000172">
    <property type="entry name" value="GMC_OxRdtase_N"/>
</dbReference>
<dbReference type="HOGENOM" id="CLU_002865_7_0_1"/>
<comment type="cofactor">
    <cofactor evidence="1 5">
        <name>FAD</name>
        <dbReference type="ChEBI" id="CHEBI:57692"/>
    </cofactor>
</comment>
<gene>
    <name evidence="7" type="primary">Dwil\GK19741</name>
    <name evidence="7" type="ORF">Dwil_GK19741</name>
</gene>
<dbReference type="EMBL" id="CH963851">
    <property type="protein sequence ID" value="EDW75341.1"/>
    <property type="molecule type" value="Genomic_DNA"/>
</dbReference>
<comment type="similarity">
    <text evidence="2">Belongs to the GMC oxidoreductase family.</text>
</comment>
<feature type="binding site" evidence="5">
    <location>
        <position position="276"/>
    </location>
    <ligand>
        <name>FAD</name>
        <dbReference type="ChEBI" id="CHEBI:57692"/>
    </ligand>
</feature>
<keyword evidence="3" id="KW-0285">Flavoprotein</keyword>
<dbReference type="GO" id="GO:0050660">
    <property type="term" value="F:flavin adenine dinucleotide binding"/>
    <property type="evidence" value="ECO:0007669"/>
    <property type="project" value="InterPro"/>
</dbReference>
<dbReference type="Proteomes" id="UP000007798">
    <property type="component" value="Unassembled WGS sequence"/>
</dbReference>
<dbReference type="PROSITE" id="PS00624">
    <property type="entry name" value="GMC_OXRED_2"/>
    <property type="match status" value="1"/>
</dbReference>
<dbReference type="eggNOG" id="KOG1238">
    <property type="taxonomic scope" value="Eukaryota"/>
</dbReference>
<evidence type="ECO:0000256" key="4">
    <source>
        <dbReference type="ARBA" id="ARBA00022827"/>
    </source>
</evidence>
<dbReference type="FunCoup" id="B4MTA2">
    <property type="interactions" value="1"/>
</dbReference>
<feature type="binding site" evidence="5">
    <location>
        <position position="143"/>
    </location>
    <ligand>
        <name>FAD</name>
        <dbReference type="ChEBI" id="CHEBI:57692"/>
    </ligand>
</feature>
<keyword evidence="4 5" id="KW-0274">FAD</keyword>
<proteinExistence type="inferred from homology"/>